<accession>A0ACC1LJE8</accession>
<protein>
    <submittedName>
        <fullName evidence="1">Uncharacterized protein</fullName>
    </submittedName>
</protein>
<evidence type="ECO:0000313" key="2">
    <source>
        <dbReference type="Proteomes" id="UP001140096"/>
    </source>
</evidence>
<name>A0ACC1LJE8_9FUNG</name>
<sequence length="506" mass="57453">MAVVAHYALGLHQRLAQLGWTEYTGLALTILAVVFIYRLIRELYFSPLRHIPGPLFARLTKRYYEVVVAMGQMAPDARRNTQKYGNIYVCQPNGVSISNPADIRAVLSSTAFLKHDYYKILRFTGIDSIMSTRDPHMVSMKRRMLGPYFSSTYVSRMEPLILEHGINAIKRKWDGLLADGGRAEVNFCSTFTLCTFNIVSRLVYGQEIEVFKTTSSVDTLEWMSSSTNYISVRALLQLLPRPLFYIITLPWEHKYKQIASYVYGSIAERKQLLSKLKSVDEKSRPVDLLQALVDCEEPESKVRLTGEQIHAESLLLLIGGIDPTAYSLTWTMHLFMLYPDCYREATREVRGVFGAHHTVTYAEAKAQLPYLEACILESMRLVTVPGVQIPRTTPPGGTTIQGQYLPEGTIVFANLWGSHHSAEYWREPGRFDPTRFLNNKRAQHSVFTFGYGNRICMGKQLALIKMFTILANLLKDYDMSLPEDYTRRGPHVLDAVSVDEAPVSGY</sequence>
<gene>
    <name evidence="1" type="ORF">H4S07_002986</name>
</gene>
<reference evidence="1" key="1">
    <citation type="submission" date="2022-07" db="EMBL/GenBank/DDBJ databases">
        <title>Phylogenomic reconstructions and comparative analyses of Kickxellomycotina fungi.</title>
        <authorList>
            <person name="Reynolds N.K."/>
            <person name="Stajich J.E."/>
            <person name="Barry K."/>
            <person name="Grigoriev I.V."/>
            <person name="Crous P."/>
            <person name="Smith M.E."/>
        </authorList>
    </citation>
    <scope>NUCLEOTIDE SEQUENCE</scope>
    <source>
        <strain evidence="1">CBS 102833</strain>
    </source>
</reference>
<evidence type="ECO:0000313" key="1">
    <source>
        <dbReference type="EMBL" id="KAJ2809907.1"/>
    </source>
</evidence>
<comment type="caution">
    <text evidence="1">The sequence shown here is derived from an EMBL/GenBank/DDBJ whole genome shotgun (WGS) entry which is preliminary data.</text>
</comment>
<organism evidence="1 2">
    <name type="scientific">Coemansia furcata</name>
    <dbReference type="NCBI Taxonomy" id="417177"/>
    <lineage>
        <taxon>Eukaryota</taxon>
        <taxon>Fungi</taxon>
        <taxon>Fungi incertae sedis</taxon>
        <taxon>Zoopagomycota</taxon>
        <taxon>Kickxellomycotina</taxon>
        <taxon>Kickxellomycetes</taxon>
        <taxon>Kickxellales</taxon>
        <taxon>Kickxellaceae</taxon>
        <taxon>Coemansia</taxon>
    </lineage>
</organism>
<keyword evidence="2" id="KW-1185">Reference proteome</keyword>
<proteinExistence type="predicted"/>
<dbReference type="EMBL" id="JANBUP010000862">
    <property type="protein sequence ID" value="KAJ2809907.1"/>
    <property type="molecule type" value="Genomic_DNA"/>
</dbReference>
<dbReference type="Proteomes" id="UP001140096">
    <property type="component" value="Unassembled WGS sequence"/>
</dbReference>